<protein>
    <submittedName>
        <fullName evidence="1">CpsA domain protein</fullName>
    </submittedName>
</protein>
<reference evidence="1" key="1">
    <citation type="submission" date="2014-01" db="EMBL/GenBank/DDBJ databases">
        <authorList>
            <person name="Brown-Elliot B."/>
            <person name="Wallace R."/>
            <person name="Lenaerts A."/>
            <person name="Ordway D."/>
            <person name="DeGroote M.A."/>
            <person name="Parker T."/>
            <person name="Sizemore C."/>
            <person name="Tallon L.J."/>
            <person name="Sadzewicz L.K."/>
            <person name="Sengamalay N."/>
            <person name="Fraser C.M."/>
            <person name="Hine E."/>
            <person name="Shefchek K.A."/>
            <person name="Das S.P."/>
            <person name="Tettelin H."/>
        </authorList>
    </citation>
    <scope>NUCLEOTIDE SEQUENCE [LARGE SCALE GENOMIC DNA]</scope>
    <source>
        <strain evidence="1">4042</strain>
    </source>
</reference>
<dbReference type="PATRIC" id="fig|1299334.3.peg.7344"/>
<dbReference type="AlphaFoldDB" id="X7ZWW0"/>
<proteinExistence type="predicted"/>
<evidence type="ECO:0000313" key="1">
    <source>
        <dbReference type="EMBL" id="EUA23208.1"/>
    </source>
</evidence>
<sequence>MSRILREHGYTPGEVRDRVRGEPTVTAIDYGAGAAPTPTTWRRCWASTCPIIVIAPCAPTGSASW</sequence>
<comment type="caution">
    <text evidence="1">The sequence shown here is derived from an EMBL/GenBank/DDBJ whole genome shotgun (WGS) entry which is preliminary data.</text>
</comment>
<dbReference type="EMBL" id="JAOB01000069">
    <property type="protein sequence ID" value="EUA23208.1"/>
    <property type="molecule type" value="Genomic_DNA"/>
</dbReference>
<name>X7ZWW0_MYCXE</name>
<organism evidence="1">
    <name type="scientific">Mycobacterium xenopi 4042</name>
    <dbReference type="NCBI Taxonomy" id="1299334"/>
    <lineage>
        <taxon>Bacteria</taxon>
        <taxon>Bacillati</taxon>
        <taxon>Actinomycetota</taxon>
        <taxon>Actinomycetes</taxon>
        <taxon>Mycobacteriales</taxon>
        <taxon>Mycobacteriaceae</taxon>
        <taxon>Mycobacterium</taxon>
    </lineage>
</organism>
<accession>X7ZWW0</accession>
<gene>
    <name evidence="1" type="ORF">I553_5390</name>
</gene>